<evidence type="ECO:0000313" key="2">
    <source>
        <dbReference type="Proteomes" id="UP000593578"/>
    </source>
</evidence>
<evidence type="ECO:0000313" key="1">
    <source>
        <dbReference type="EMBL" id="MBA0583271.1"/>
    </source>
</evidence>
<organism evidence="1 2">
    <name type="scientific">Gossypium raimondii</name>
    <name type="common">Peruvian cotton</name>
    <name type="synonym">Gossypium klotzschianum subsp. raimondii</name>
    <dbReference type="NCBI Taxonomy" id="29730"/>
    <lineage>
        <taxon>Eukaryota</taxon>
        <taxon>Viridiplantae</taxon>
        <taxon>Streptophyta</taxon>
        <taxon>Embryophyta</taxon>
        <taxon>Tracheophyta</taxon>
        <taxon>Spermatophyta</taxon>
        <taxon>Magnoliopsida</taxon>
        <taxon>eudicotyledons</taxon>
        <taxon>Gunneridae</taxon>
        <taxon>Pentapetalae</taxon>
        <taxon>rosids</taxon>
        <taxon>malvids</taxon>
        <taxon>Malvales</taxon>
        <taxon>Malvaceae</taxon>
        <taxon>Malvoideae</taxon>
        <taxon>Gossypium</taxon>
    </lineage>
</organism>
<gene>
    <name evidence="1" type="ORF">Gorai_014136</name>
</gene>
<accession>A0A7J8P204</accession>
<comment type="caution">
    <text evidence="1">The sequence shown here is derived from an EMBL/GenBank/DDBJ whole genome shotgun (WGS) entry which is preliminary data.</text>
</comment>
<proteinExistence type="predicted"/>
<reference evidence="1 2" key="1">
    <citation type="journal article" date="2019" name="Genome Biol. Evol.">
        <title>Insights into the evolution of the New World diploid cottons (Gossypium, subgenus Houzingenia) based on genome sequencing.</title>
        <authorList>
            <person name="Grover C.E."/>
            <person name="Arick M.A. 2nd"/>
            <person name="Thrash A."/>
            <person name="Conover J.L."/>
            <person name="Sanders W.S."/>
            <person name="Peterson D.G."/>
            <person name="Frelichowski J.E."/>
            <person name="Scheffler J.A."/>
            <person name="Scheffler B.E."/>
            <person name="Wendel J.F."/>
        </authorList>
    </citation>
    <scope>NUCLEOTIDE SEQUENCE [LARGE SCALE GENOMIC DNA]</scope>
    <source>
        <strain evidence="1">8</strain>
        <tissue evidence="1">Leaf</tissue>
    </source>
</reference>
<sequence length="77" mass="8876">MQCKNDCPYYPLMNSDLGEIWHGASMGSSTVMERNCQYTPLKRLKMQRRGNVIFDRRKTQGTTPITSNFMTVVRTAI</sequence>
<dbReference type="EMBL" id="JABEZZ010000004">
    <property type="protein sequence ID" value="MBA0583271.1"/>
    <property type="molecule type" value="Genomic_DNA"/>
</dbReference>
<dbReference type="AlphaFoldDB" id="A0A7J8P204"/>
<protein>
    <submittedName>
        <fullName evidence="1">Uncharacterized protein</fullName>
    </submittedName>
</protein>
<dbReference type="Proteomes" id="UP000593578">
    <property type="component" value="Unassembled WGS sequence"/>
</dbReference>
<name>A0A7J8P204_GOSRA</name>
<feature type="non-terminal residue" evidence="1">
    <location>
        <position position="77"/>
    </location>
</feature>